<feature type="transmembrane region" description="Helical" evidence="1">
    <location>
        <begin position="21"/>
        <end position="44"/>
    </location>
</feature>
<keyword evidence="3" id="KW-1185">Reference proteome</keyword>
<proteinExistence type="predicted"/>
<evidence type="ECO:0000313" key="2">
    <source>
        <dbReference type="EMBL" id="CAD5229621.1"/>
    </source>
</evidence>
<sequence>MARQLARPPQPIVTTNASTSLRLQLAILVAISTALFVFAFVVWYCADDIFPRDVSIAVQIQLFLLMLTLVGVIIYNCLMTVCVKE</sequence>
<dbReference type="AlphaFoldDB" id="A0A811LPP4"/>
<gene>
    <name evidence="2" type="ORF">BOKJ2_LOCUS13680</name>
</gene>
<evidence type="ECO:0000313" key="3">
    <source>
        <dbReference type="Proteomes" id="UP000614601"/>
    </source>
</evidence>
<dbReference type="Proteomes" id="UP000783686">
    <property type="component" value="Unassembled WGS sequence"/>
</dbReference>
<dbReference type="EMBL" id="CAJFCW020000006">
    <property type="protein sequence ID" value="CAG9127099.1"/>
    <property type="molecule type" value="Genomic_DNA"/>
</dbReference>
<comment type="caution">
    <text evidence="2">The sequence shown here is derived from an EMBL/GenBank/DDBJ whole genome shotgun (WGS) entry which is preliminary data.</text>
</comment>
<keyword evidence="1" id="KW-1133">Transmembrane helix</keyword>
<protein>
    <submittedName>
        <fullName evidence="2">Uncharacterized protein</fullName>
    </submittedName>
</protein>
<reference evidence="2" key="1">
    <citation type="submission" date="2020-09" db="EMBL/GenBank/DDBJ databases">
        <authorList>
            <person name="Kikuchi T."/>
        </authorList>
    </citation>
    <scope>NUCLEOTIDE SEQUENCE</scope>
    <source>
        <strain evidence="2">SH1</strain>
    </source>
</reference>
<keyword evidence="1" id="KW-0472">Membrane</keyword>
<feature type="transmembrane region" description="Helical" evidence="1">
    <location>
        <begin position="56"/>
        <end position="78"/>
    </location>
</feature>
<organism evidence="2 3">
    <name type="scientific">Bursaphelenchus okinawaensis</name>
    <dbReference type="NCBI Taxonomy" id="465554"/>
    <lineage>
        <taxon>Eukaryota</taxon>
        <taxon>Metazoa</taxon>
        <taxon>Ecdysozoa</taxon>
        <taxon>Nematoda</taxon>
        <taxon>Chromadorea</taxon>
        <taxon>Rhabditida</taxon>
        <taxon>Tylenchina</taxon>
        <taxon>Tylenchomorpha</taxon>
        <taxon>Aphelenchoidea</taxon>
        <taxon>Aphelenchoididae</taxon>
        <taxon>Bursaphelenchus</taxon>
    </lineage>
</organism>
<keyword evidence="1" id="KW-0812">Transmembrane</keyword>
<dbReference type="Proteomes" id="UP000614601">
    <property type="component" value="Unassembled WGS sequence"/>
</dbReference>
<evidence type="ECO:0000256" key="1">
    <source>
        <dbReference type="SAM" id="Phobius"/>
    </source>
</evidence>
<dbReference type="EMBL" id="CAJFDH010000006">
    <property type="protein sequence ID" value="CAD5229621.1"/>
    <property type="molecule type" value="Genomic_DNA"/>
</dbReference>
<accession>A0A811LPP4</accession>
<name>A0A811LPP4_9BILA</name>